<dbReference type="Pfam" id="PF21950">
    <property type="entry name" value="MINION"/>
    <property type="match status" value="1"/>
</dbReference>
<dbReference type="GO" id="GO:0060538">
    <property type="term" value="P:skeletal muscle organ development"/>
    <property type="evidence" value="ECO:0007669"/>
    <property type="project" value="InterPro"/>
</dbReference>
<dbReference type="EMBL" id="JANPWB010000009">
    <property type="protein sequence ID" value="KAJ1147927.1"/>
    <property type="molecule type" value="Genomic_DNA"/>
</dbReference>
<dbReference type="CDD" id="cd20278">
    <property type="entry name" value="Minion"/>
    <property type="match status" value="1"/>
</dbReference>
<organism evidence="1 2">
    <name type="scientific">Pleurodeles waltl</name>
    <name type="common">Iberian ribbed newt</name>
    <dbReference type="NCBI Taxonomy" id="8319"/>
    <lineage>
        <taxon>Eukaryota</taxon>
        <taxon>Metazoa</taxon>
        <taxon>Chordata</taxon>
        <taxon>Craniata</taxon>
        <taxon>Vertebrata</taxon>
        <taxon>Euteleostomi</taxon>
        <taxon>Amphibia</taxon>
        <taxon>Batrachia</taxon>
        <taxon>Caudata</taxon>
        <taxon>Salamandroidea</taxon>
        <taxon>Salamandridae</taxon>
        <taxon>Pleurodelinae</taxon>
        <taxon>Pleurodeles</taxon>
    </lineage>
</organism>
<dbReference type="InterPro" id="IPR039014">
    <property type="entry name" value="Myomixer"/>
</dbReference>
<reference evidence="1" key="1">
    <citation type="journal article" date="2022" name="bioRxiv">
        <title>Sequencing and chromosome-scale assembly of the giantPleurodeles waltlgenome.</title>
        <authorList>
            <person name="Brown T."/>
            <person name="Elewa A."/>
            <person name="Iarovenko S."/>
            <person name="Subramanian E."/>
            <person name="Araus A.J."/>
            <person name="Petzold A."/>
            <person name="Susuki M."/>
            <person name="Suzuki K.-i.T."/>
            <person name="Hayashi T."/>
            <person name="Toyoda A."/>
            <person name="Oliveira C."/>
            <person name="Osipova E."/>
            <person name="Leigh N.D."/>
            <person name="Simon A."/>
            <person name="Yun M.H."/>
        </authorList>
    </citation>
    <scope>NUCLEOTIDE SEQUENCE</scope>
    <source>
        <strain evidence="1">20211129_DDA</strain>
        <tissue evidence="1">Liver</tissue>
    </source>
</reference>
<keyword evidence="2" id="KW-1185">Reference proteome</keyword>
<gene>
    <name evidence="1" type="ORF">NDU88_000768</name>
</gene>
<evidence type="ECO:0000313" key="2">
    <source>
        <dbReference type="Proteomes" id="UP001066276"/>
    </source>
</evidence>
<protein>
    <submittedName>
        <fullName evidence="1">Uncharacterized protein</fullName>
    </submittedName>
</protein>
<sequence length="138" mass="14956">MGIAVGVAVSLGWSGTDRQWSVEESCLRLGVQHRPGGAQSEVRPATPPGQPPWAKGLLRTGSMPLPFLLLRTLLIRLAGSRLAASGVQFLRKRLTWAGAHLALLLRRVWRRATSEQSRQAVLGCVLCLLNLGKKVDGE</sequence>
<dbReference type="GO" id="GO:0007520">
    <property type="term" value="P:myoblast fusion"/>
    <property type="evidence" value="ECO:0007669"/>
    <property type="project" value="InterPro"/>
</dbReference>
<comment type="caution">
    <text evidence="1">The sequence shown here is derived from an EMBL/GenBank/DDBJ whole genome shotgun (WGS) entry which is preliminary data.</text>
</comment>
<accession>A0AAV7R574</accession>
<evidence type="ECO:0000313" key="1">
    <source>
        <dbReference type="EMBL" id="KAJ1147927.1"/>
    </source>
</evidence>
<dbReference type="Proteomes" id="UP001066276">
    <property type="component" value="Chromosome 5"/>
</dbReference>
<dbReference type="AlphaFoldDB" id="A0AAV7R574"/>
<proteinExistence type="predicted"/>
<name>A0AAV7R574_PLEWA</name>